<dbReference type="Proteomes" id="UP000814033">
    <property type="component" value="Unassembled WGS sequence"/>
</dbReference>
<comment type="caution">
    <text evidence="1">The sequence shown here is derived from an EMBL/GenBank/DDBJ whole genome shotgun (WGS) entry which is preliminary data.</text>
</comment>
<reference evidence="1" key="2">
    <citation type="journal article" date="2022" name="New Phytol.">
        <title>Evolutionary transition to the ectomycorrhizal habit in the genomes of a hyperdiverse lineage of mushroom-forming fungi.</title>
        <authorList>
            <person name="Looney B."/>
            <person name="Miyauchi S."/>
            <person name="Morin E."/>
            <person name="Drula E."/>
            <person name="Courty P.E."/>
            <person name="Kohler A."/>
            <person name="Kuo A."/>
            <person name="LaButti K."/>
            <person name="Pangilinan J."/>
            <person name="Lipzen A."/>
            <person name="Riley R."/>
            <person name="Andreopoulos W."/>
            <person name="He G."/>
            <person name="Johnson J."/>
            <person name="Nolan M."/>
            <person name="Tritt A."/>
            <person name="Barry K.W."/>
            <person name="Grigoriev I.V."/>
            <person name="Nagy L.G."/>
            <person name="Hibbett D."/>
            <person name="Henrissat B."/>
            <person name="Matheny P.B."/>
            <person name="Labbe J."/>
            <person name="Martin F.M."/>
        </authorList>
    </citation>
    <scope>NUCLEOTIDE SEQUENCE</scope>
    <source>
        <strain evidence="1">FP105234-sp</strain>
    </source>
</reference>
<dbReference type="EMBL" id="MU275841">
    <property type="protein sequence ID" value="KAI0053192.1"/>
    <property type="molecule type" value="Genomic_DNA"/>
</dbReference>
<accession>A0ACB8SAI7</accession>
<name>A0ACB8SAI7_9AGAM</name>
<gene>
    <name evidence="1" type="ORF">FA95DRAFT_939109</name>
</gene>
<reference evidence="1" key="1">
    <citation type="submission" date="2021-02" db="EMBL/GenBank/DDBJ databases">
        <authorList>
            <consortium name="DOE Joint Genome Institute"/>
            <person name="Ahrendt S."/>
            <person name="Looney B.P."/>
            <person name="Miyauchi S."/>
            <person name="Morin E."/>
            <person name="Drula E."/>
            <person name="Courty P.E."/>
            <person name="Chicoki N."/>
            <person name="Fauchery L."/>
            <person name="Kohler A."/>
            <person name="Kuo A."/>
            <person name="Labutti K."/>
            <person name="Pangilinan J."/>
            <person name="Lipzen A."/>
            <person name="Riley R."/>
            <person name="Andreopoulos W."/>
            <person name="He G."/>
            <person name="Johnson J."/>
            <person name="Barry K.W."/>
            <person name="Grigoriev I.V."/>
            <person name="Nagy L."/>
            <person name="Hibbett D."/>
            <person name="Henrissat B."/>
            <person name="Matheny P.B."/>
            <person name="Labbe J."/>
            <person name="Martin F."/>
        </authorList>
    </citation>
    <scope>NUCLEOTIDE SEQUENCE</scope>
    <source>
        <strain evidence="1">FP105234-sp</strain>
    </source>
</reference>
<sequence length="222" mass="24546">MSAKRAEHDDLPVRIDTRRDCKRPRSSRSHGSATAVQLLAACPLGRDLHLVPPTGHRRVPATVAPKAMCLSVVRGATLTVFQKLAQRYAPALPGSYAYFQRTSQYPQAPVLLPTGRHVRSLALQASTPELTCIPDTFILESFSNMALDIRKEHSCFSEAFLFCSARQASGRSGRDQGFVRHTQATSLGLHTPLDMQANTPIIDTTHSDARHTLRTCRTYCQH</sequence>
<keyword evidence="2" id="KW-1185">Reference proteome</keyword>
<evidence type="ECO:0000313" key="1">
    <source>
        <dbReference type="EMBL" id="KAI0053192.1"/>
    </source>
</evidence>
<evidence type="ECO:0000313" key="2">
    <source>
        <dbReference type="Proteomes" id="UP000814033"/>
    </source>
</evidence>
<proteinExistence type="predicted"/>
<protein>
    <submittedName>
        <fullName evidence="1">Uncharacterized protein</fullName>
    </submittedName>
</protein>
<organism evidence="1 2">
    <name type="scientific">Auriscalpium vulgare</name>
    <dbReference type="NCBI Taxonomy" id="40419"/>
    <lineage>
        <taxon>Eukaryota</taxon>
        <taxon>Fungi</taxon>
        <taxon>Dikarya</taxon>
        <taxon>Basidiomycota</taxon>
        <taxon>Agaricomycotina</taxon>
        <taxon>Agaricomycetes</taxon>
        <taxon>Russulales</taxon>
        <taxon>Auriscalpiaceae</taxon>
        <taxon>Auriscalpium</taxon>
    </lineage>
</organism>